<gene>
    <name evidence="3" type="ORF">SAM23877_6495</name>
    <name evidence="4" type="ORF">SAMR1077</name>
</gene>
<evidence type="ECO:0000259" key="2">
    <source>
        <dbReference type="Pfam" id="PF26526"/>
    </source>
</evidence>
<dbReference type="EMBL" id="CP012382">
    <property type="protein sequence ID" value="AKZ59540.1"/>
    <property type="molecule type" value="Genomic_DNA"/>
</dbReference>
<dbReference type="RefSeq" id="WP_053140109.1">
    <property type="nucleotide sequence ID" value="NZ_CP012382.1"/>
</dbReference>
<dbReference type="Proteomes" id="UP000061018">
    <property type="component" value="Chromosome"/>
</dbReference>
<accession>A0AE77</accession>
<evidence type="ECO:0000313" key="3">
    <source>
        <dbReference type="EMBL" id="AKZ59540.1"/>
    </source>
</evidence>
<protein>
    <submittedName>
        <fullName evidence="4">Putative integral membrane protein</fullName>
    </submittedName>
</protein>
<dbReference type="KEGG" id="samb:SAM23877_6495"/>
<evidence type="ECO:0000313" key="5">
    <source>
        <dbReference type="Proteomes" id="UP000061018"/>
    </source>
</evidence>
<reference evidence="5" key="3">
    <citation type="journal article" date="2015" name="J. Biotechnol.">
        <title>Complete genome sequence of Streptomyces ambofaciens ATCC 23877, the spiramycin producer.</title>
        <authorList>
            <person name="Thibessard A."/>
            <person name="Haas D."/>
            <person name="Gerbaud C."/>
            <person name="Aigle B."/>
            <person name="Lautru S."/>
            <person name="Pernodet J.L."/>
            <person name="Leblond P."/>
        </authorList>
    </citation>
    <scope>NUCLEOTIDE SEQUENCE [LARGE SCALE GENOMIC DNA]</scope>
    <source>
        <strain evidence="5">ATCC 23877 / 3486 / DSM 40053 / JCM 4204 / NBRC 12836 / NRRL B-2516</strain>
    </source>
</reference>
<feature type="region of interest" description="Disordered" evidence="1">
    <location>
        <begin position="36"/>
        <end position="68"/>
    </location>
</feature>
<evidence type="ECO:0000256" key="1">
    <source>
        <dbReference type="SAM" id="MobiDB-lite"/>
    </source>
</evidence>
<feature type="domain" description="DUF8175" evidence="2">
    <location>
        <begin position="67"/>
        <end position="235"/>
    </location>
</feature>
<dbReference type="EMBL" id="AM238664">
    <property type="protein sequence ID" value="CAJ88786.1"/>
    <property type="molecule type" value="Genomic_DNA"/>
</dbReference>
<sequence>MSRTRGTWNTRGTWLAGIALAAVVALTGYAVLAGGGDDEPTGKGTPSASSSATATAGPAPDYTVPDDWTEPEQWAALPRGSRTDKYGSEVGYPHTTEGAVSMAVNATNTSIEPGKDAVDGQVRVYNSYISAADHSDQAAQQIEQAGQETDKKFRRQMGVPADGEMPPGSYVRTTVIGFKVLEKSDDEVSVWLLGRVAMKKGELEKESISHIRLLMGARWEDGDWKLSGQASVDAQKQAGSSKPGMAVLGDAQFSEYGWVAIREAS</sequence>
<dbReference type="InterPro" id="IPR058488">
    <property type="entry name" value="DUF8175"/>
</dbReference>
<feature type="compositionally biased region" description="Low complexity" evidence="1">
    <location>
        <begin position="42"/>
        <end position="60"/>
    </location>
</feature>
<organism evidence="4">
    <name type="scientific">Streptomyces ambofaciens (strain ATCC 23877 / 3486 / DSM 40053 / JCM 4204 / NBRC 12836 / NRRL B-2516)</name>
    <dbReference type="NCBI Taxonomy" id="278992"/>
    <lineage>
        <taxon>Bacteria</taxon>
        <taxon>Bacillati</taxon>
        <taxon>Actinomycetota</taxon>
        <taxon>Actinomycetes</taxon>
        <taxon>Kitasatosporales</taxon>
        <taxon>Streptomycetaceae</taxon>
        <taxon>Streptomyces</taxon>
    </lineage>
</organism>
<evidence type="ECO:0000313" key="4">
    <source>
        <dbReference type="EMBL" id="CAJ88786.1"/>
    </source>
</evidence>
<proteinExistence type="predicted"/>
<dbReference type="AlphaFoldDB" id="A0AE77"/>
<reference evidence="4" key="1">
    <citation type="journal article" date="2006" name="Microbiology (Mosc.)">
        <title>Multiple biosynthetic and uptake systems mediate siderophore-dependent iron acquisition in Streptomyces coelicolor A3(2) and Streptomyces ambofaciens ATCC 23877.</title>
        <authorList>
            <person name="Barona-Gomez F."/>
            <person name="Lautru S."/>
            <person name="Francou F.X."/>
            <person name="Leblond P."/>
            <person name="Pernodet J.L."/>
            <person name="Challis G.L."/>
        </authorList>
    </citation>
    <scope>NUCLEOTIDE SEQUENCE</scope>
    <source>
        <strain evidence="4">ATCC 23877</strain>
    </source>
</reference>
<name>A0AE77_STRA7</name>
<reference evidence="3" key="4">
    <citation type="submission" date="2015-07" db="EMBL/GenBank/DDBJ databases">
        <title>Complete genome sequence of Streptomyces ambofaciens ATCC 23877, the spiramycin producer.</title>
        <authorList>
            <person name="Thibessard A."/>
            <person name="Haas D."/>
            <person name="Gerbaud C."/>
            <person name="Aigle B."/>
            <person name="Lautru S."/>
            <person name="Pernodet J.-L."/>
            <person name="Leblond P."/>
        </authorList>
    </citation>
    <scope>NUCLEOTIDE SEQUENCE [LARGE SCALE GENOMIC DNA]</scope>
    <source>
        <strain evidence="3">ATCC 23877</strain>
    </source>
</reference>
<reference evidence="4" key="2">
    <citation type="journal article" date="2006" name="Mol. Biol. Evol.">
        <title>Evolution of the terminal regions of the Streptomyces linear chromosome.</title>
        <authorList>
            <person name="Choulet F."/>
            <person name="Aigle B."/>
            <person name="Gallois A."/>
            <person name="Mangenot S."/>
            <person name="Gerbaud C."/>
            <person name="Truong C."/>
            <person name="Francou F.X."/>
            <person name="Fourrier C."/>
            <person name="Guerineau M."/>
            <person name="Decaris B."/>
            <person name="Barbe V."/>
            <person name="Pernodet J.L."/>
            <person name="Leblond P."/>
        </authorList>
    </citation>
    <scope>NUCLEOTIDE SEQUENCE</scope>
    <source>
        <strain evidence="4">ATCC 23877</strain>
    </source>
</reference>
<dbReference type="Pfam" id="PF26526">
    <property type="entry name" value="DUF8175"/>
    <property type="match status" value="1"/>
</dbReference>